<accession>A0A975GJA9</accession>
<dbReference type="Gene3D" id="3.40.220.10">
    <property type="entry name" value="Leucine Aminopeptidase, subunit E, domain 1"/>
    <property type="match status" value="1"/>
</dbReference>
<feature type="domain" description="Thoeris protein ThsA Macro" evidence="2">
    <location>
        <begin position="80"/>
        <end position="268"/>
    </location>
</feature>
<dbReference type="Proteomes" id="UP000663720">
    <property type="component" value="Chromosome"/>
</dbReference>
<dbReference type="EMBL" id="CP061799">
    <property type="protein sequence ID" value="QTA83501.1"/>
    <property type="molecule type" value="Genomic_DNA"/>
</dbReference>
<feature type="transmembrane region" description="Helical" evidence="1">
    <location>
        <begin position="50"/>
        <end position="66"/>
    </location>
</feature>
<dbReference type="AlphaFoldDB" id="A0A975GJA9"/>
<reference evidence="3" key="1">
    <citation type="journal article" date="2021" name="Microb. Physiol.">
        <title>Proteogenomic Insights into the Physiology of Marine, Sulfate-Reducing, Filamentous Desulfonema limicola and Desulfonema magnum.</title>
        <authorList>
            <person name="Schnaars V."/>
            <person name="Wohlbrand L."/>
            <person name="Scheve S."/>
            <person name="Hinrichs C."/>
            <person name="Reinhardt R."/>
            <person name="Rabus R."/>
        </authorList>
    </citation>
    <scope>NUCLEOTIDE SEQUENCE</scope>
    <source>
        <strain evidence="3">5ac10</strain>
    </source>
</reference>
<dbReference type="KEGG" id="dli:dnl_59130"/>
<protein>
    <recommendedName>
        <fullName evidence="2">Thoeris protein ThsA Macro domain-containing protein</fullName>
    </recommendedName>
</protein>
<keyword evidence="1" id="KW-1133">Transmembrane helix</keyword>
<keyword evidence="1" id="KW-0812">Transmembrane</keyword>
<proteinExistence type="predicted"/>
<dbReference type="Pfam" id="PF20016">
    <property type="entry name" value="ThsA_Macro"/>
    <property type="match status" value="1"/>
</dbReference>
<keyword evidence="4" id="KW-1185">Reference proteome</keyword>
<feature type="transmembrane region" description="Helical" evidence="1">
    <location>
        <begin position="12"/>
        <end position="30"/>
    </location>
</feature>
<organism evidence="3 4">
    <name type="scientific">Desulfonema limicola</name>
    <dbReference type="NCBI Taxonomy" id="45656"/>
    <lineage>
        <taxon>Bacteria</taxon>
        <taxon>Pseudomonadati</taxon>
        <taxon>Thermodesulfobacteriota</taxon>
        <taxon>Desulfobacteria</taxon>
        <taxon>Desulfobacterales</taxon>
        <taxon>Desulfococcaceae</taxon>
        <taxon>Desulfonema</taxon>
    </lineage>
</organism>
<evidence type="ECO:0000259" key="2">
    <source>
        <dbReference type="Pfam" id="PF20016"/>
    </source>
</evidence>
<gene>
    <name evidence="3" type="ORF">dnl_59130</name>
</gene>
<sequence>MNKFIIGLKRNPIKLIVSIFITYSICWTILEPILGMVKSAEIHLVGGNKYIFLLLISICVGIYRVIPTNEISINYNNSKIKIVFGDLFQYEGFKAIPVSRFFFETEVVISSLQHIVIDKFYKNSEGLRGLENYKEKLSNALQDQQFEIVRREIFDQDEKYYKLGTTAFINLNENNEFLLFAITETEMRGHIPEKNCNSTKMWVALEKFWDEARKHSRGKSINIPLIGSGITGINLSPIRILELNLLSILNSITEKGKITANEIRIILHNNYFDQIDISLIEKTWKTP</sequence>
<keyword evidence="1" id="KW-0472">Membrane</keyword>
<dbReference type="InterPro" id="IPR043472">
    <property type="entry name" value="Macro_dom-like"/>
</dbReference>
<name>A0A975GJA9_9BACT</name>
<evidence type="ECO:0000313" key="3">
    <source>
        <dbReference type="EMBL" id="QTA83501.1"/>
    </source>
</evidence>
<evidence type="ECO:0000313" key="4">
    <source>
        <dbReference type="Proteomes" id="UP000663720"/>
    </source>
</evidence>
<dbReference type="InterPro" id="IPR045535">
    <property type="entry name" value="ThsA_Macro"/>
</dbReference>
<evidence type="ECO:0000256" key="1">
    <source>
        <dbReference type="SAM" id="Phobius"/>
    </source>
</evidence>